<keyword evidence="1" id="KW-0813">Transport</keyword>
<feature type="region of interest" description="Disordered" evidence="4">
    <location>
        <begin position="1"/>
        <end position="25"/>
    </location>
</feature>
<evidence type="ECO:0000259" key="5">
    <source>
        <dbReference type="PROSITE" id="PS50893"/>
    </source>
</evidence>
<protein>
    <submittedName>
        <fullName evidence="6">Amino acid/amide ABC transporter ATP-binding protein 1 (HAAT family)</fullName>
    </submittedName>
</protein>
<evidence type="ECO:0000256" key="2">
    <source>
        <dbReference type="ARBA" id="ARBA00022741"/>
    </source>
</evidence>
<dbReference type="SMART" id="SM00382">
    <property type="entry name" value="AAA"/>
    <property type="match status" value="1"/>
</dbReference>
<dbReference type="CDD" id="cd03219">
    <property type="entry name" value="ABC_Mj1267_LivG_branched"/>
    <property type="match status" value="1"/>
</dbReference>
<accession>A0A2T0ZJZ4</accession>
<dbReference type="PROSITE" id="PS50893">
    <property type="entry name" value="ABC_TRANSPORTER_2"/>
    <property type="match status" value="1"/>
</dbReference>
<evidence type="ECO:0000313" key="7">
    <source>
        <dbReference type="Proteomes" id="UP000237752"/>
    </source>
</evidence>
<dbReference type="InterPro" id="IPR027417">
    <property type="entry name" value="P-loop_NTPase"/>
</dbReference>
<evidence type="ECO:0000313" key="6">
    <source>
        <dbReference type="EMBL" id="PRZ36633.1"/>
    </source>
</evidence>
<organism evidence="6 7">
    <name type="scientific">Antricoccus suffuscus</name>
    <dbReference type="NCBI Taxonomy" id="1629062"/>
    <lineage>
        <taxon>Bacteria</taxon>
        <taxon>Bacillati</taxon>
        <taxon>Actinomycetota</taxon>
        <taxon>Actinomycetes</taxon>
        <taxon>Geodermatophilales</taxon>
        <taxon>Antricoccaceae</taxon>
        <taxon>Antricoccus</taxon>
    </lineage>
</organism>
<dbReference type="GO" id="GO:0005524">
    <property type="term" value="F:ATP binding"/>
    <property type="evidence" value="ECO:0007669"/>
    <property type="project" value="UniProtKB-KW"/>
</dbReference>
<evidence type="ECO:0000256" key="3">
    <source>
        <dbReference type="ARBA" id="ARBA00022840"/>
    </source>
</evidence>
<keyword evidence="3 6" id="KW-0067">ATP-binding</keyword>
<name>A0A2T0ZJZ4_9ACTN</name>
<dbReference type="PANTHER" id="PTHR45772">
    <property type="entry name" value="CONSERVED COMPONENT OF ABC TRANSPORTER FOR NATURAL AMINO ACIDS-RELATED"/>
    <property type="match status" value="1"/>
</dbReference>
<dbReference type="Proteomes" id="UP000237752">
    <property type="component" value="Unassembled WGS sequence"/>
</dbReference>
<dbReference type="OrthoDB" id="9805514at2"/>
<dbReference type="InterPro" id="IPR003439">
    <property type="entry name" value="ABC_transporter-like_ATP-bd"/>
</dbReference>
<dbReference type="InterPro" id="IPR003593">
    <property type="entry name" value="AAA+_ATPase"/>
</dbReference>
<dbReference type="AlphaFoldDB" id="A0A2T0ZJZ4"/>
<gene>
    <name evidence="6" type="ORF">CLV47_12170</name>
</gene>
<reference evidence="6 7" key="1">
    <citation type="submission" date="2018-03" db="EMBL/GenBank/DDBJ databases">
        <title>Genomic Encyclopedia of Archaeal and Bacterial Type Strains, Phase II (KMG-II): from individual species to whole genera.</title>
        <authorList>
            <person name="Goeker M."/>
        </authorList>
    </citation>
    <scope>NUCLEOTIDE SEQUENCE [LARGE SCALE GENOMIC DNA]</scope>
    <source>
        <strain evidence="6 7">DSM 100065</strain>
    </source>
</reference>
<dbReference type="InterPro" id="IPR051120">
    <property type="entry name" value="ABC_AA/LPS_Transport"/>
</dbReference>
<dbReference type="PANTHER" id="PTHR45772:SF1">
    <property type="entry name" value="ABC TRANSPORTER ATP-BINDING PROTEIN"/>
    <property type="match status" value="1"/>
</dbReference>
<dbReference type="EMBL" id="PVUE01000021">
    <property type="protein sequence ID" value="PRZ36633.1"/>
    <property type="molecule type" value="Genomic_DNA"/>
</dbReference>
<evidence type="ECO:0000256" key="4">
    <source>
        <dbReference type="SAM" id="MobiDB-lite"/>
    </source>
</evidence>
<dbReference type="InterPro" id="IPR032823">
    <property type="entry name" value="BCA_ABC_TP_C"/>
</dbReference>
<dbReference type="Pfam" id="PF00005">
    <property type="entry name" value="ABC_tran"/>
    <property type="match status" value="1"/>
</dbReference>
<dbReference type="Gene3D" id="3.40.50.300">
    <property type="entry name" value="P-loop containing nucleotide triphosphate hydrolases"/>
    <property type="match status" value="1"/>
</dbReference>
<keyword evidence="7" id="KW-1185">Reference proteome</keyword>
<comment type="caution">
    <text evidence="6">The sequence shown here is derived from an EMBL/GenBank/DDBJ whole genome shotgun (WGS) entry which is preliminary data.</text>
</comment>
<evidence type="ECO:0000256" key="1">
    <source>
        <dbReference type="ARBA" id="ARBA00022448"/>
    </source>
</evidence>
<dbReference type="GO" id="GO:0016887">
    <property type="term" value="F:ATP hydrolysis activity"/>
    <property type="evidence" value="ECO:0007669"/>
    <property type="project" value="InterPro"/>
</dbReference>
<proteinExistence type="predicted"/>
<feature type="compositionally biased region" description="Polar residues" evidence="4">
    <location>
        <begin position="1"/>
        <end position="17"/>
    </location>
</feature>
<dbReference type="PROSITE" id="PS00211">
    <property type="entry name" value="ABC_TRANSPORTER_1"/>
    <property type="match status" value="1"/>
</dbReference>
<dbReference type="SUPFAM" id="SSF52540">
    <property type="entry name" value="P-loop containing nucleoside triphosphate hydrolases"/>
    <property type="match status" value="1"/>
</dbReference>
<keyword evidence="2" id="KW-0547">Nucleotide-binding</keyword>
<sequence>MTKPATSERNVSTSSQPAVERTPPPPLILENATVRFGGIVALNDVSFTVEPGTIHAVIGPNGAGKSTCFNAITGVYKLASGKITLGDTVLSNTPPHKIARLGLGRAFQNLALSGTSTVLDNVMLGRHSLMKGGFASYGLRLPWVIKTENRHLQRAAEICDFLGISQHLHKPAGLLSYGDQKRVDIARALASEPKVLMLDEPAAGMNSTETAEIAQLIHDVRDELRISILLVEHDMSLVMDVADHVTVLDFGKRIADDVPSAVQKDPAVIRAYLGAPEDEVNAETSADQPKHAAGDGQLPSLDDNGASEAAKSEDSQ</sequence>
<feature type="domain" description="ABC transporter" evidence="5">
    <location>
        <begin position="27"/>
        <end position="275"/>
    </location>
</feature>
<dbReference type="FunFam" id="3.40.50.300:FF:000421">
    <property type="entry name" value="Branched-chain amino acid ABC transporter ATP-binding protein"/>
    <property type="match status" value="1"/>
</dbReference>
<feature type="region of interest" description="Disordered" evidence="4">
    <location>
        <begin position="273"/>
        <end position="316"/>
    </location>
</feature>
<dbReference type="InterPro" id="IPR017871">
    <property type="entry name" value="ABC_transporter-like_CS"/>
</dbReference>
<dbReference type="Pfam" id="PF12399">
    <property type="entry name" value="BCA_ABC_TP_C"/>
    <property type="match status" value="1"/>
</dbReference>
<dbReference type="GO" id="GO:0005886">
    <property type="term" value="C:plasma membrane"/>
    <property type="evidence" value="ECO:0007669"/>
    <property type="project" value="TreeGrafter"/>
</dbReference>